<sequence length="115" mass="12801">MSSKPLPFRRIDSALPSQHAPGRDQKSRANPFDRRAGGRGAAAARRVSVAPVITRHEATAFWADLVARRCRSREECAVVFQVTFQTACNWFDGFSCPTGDKVMMAMALWPEEFGQ</sequence>
<evidence type="ECO:0008006" key="4">
    <source>
        <dbReference type="Google" id="ProtNLM"/>
    </source>
</evidence>
<protein>
    <recommendedName>
        <fullName evidence="4">Helix-turn-helix domain-containing protein</fullName>
    </recommendedName>
</protein>
<name>A0A918MI45_9RHOB</name>
<reference evidence="2" key="2">
    <citation type="submission" date="2020-09" db="EMBL/GenBank/DDBJ databases">
        <authorList>
            <person name="Sun Q."/>
            <person name="Kim S."/>
        </authorList>
    </citation>
    <scope>NUCLEOTIDE SEQUENCE</scope>
    <source>
        <strain evidence="2">KCTC 23714</strain>
    </source>
</reference>
<reference evidence="2" key="1">
    <citation type="journal article" date="2014" name="Int. J. Syst. Evol. Microbiol.">
        <title>Complete genome sequence of Corynebacterium casei LMG S-19264T (=DSM 44701T), isolated from a smear-ripened cheese.</title>
        <authorList>
            <consortium name="US DOE Joint Genome Institute (JGI-PGF)"/>
            <person name="Walter F."/>
            <person name="Albersmeier A."/>
            <person name="Kalinowski J."/>
            <person name="Ruckert C."/>
        </authorList>
    </citation>
    <scope>NUCLEOTIDE SEQUENCE</scope>
    <source>
        <strain evidence="2">KCTC 23714</strain>
    </source>
</reference>
<evidence type="ECO:0000256" key="1">
    <source>
        <dbReference type="SAM" id="MobiDB-lite"/>
    </source>
</evidence>
<dbReference type="EMBL" id="BMYQ01000001">
    <property type="protein sequence ID" value="GGW24079.1"/>
    <property type="molecule type" value="Genomic_DNA"/>
</dbReference>
<gene>
    <name evidence="2" type="ORF">GCM10011452_09370</name>
</gene>
<comment type="caution">
    <text evidence="2">The sequence shown here is derived from an EMBL/GenBank/DDBJ whole genome shotgun (WGS) entry which is preliminary data.</text>
</comment>
<dbReference type="Proteomes" id="UP000628984">
    <property type="component" value="Unassembled WGS sequence"/>
</dbReference>
<organism evidence="2 3">
    <name type="scientific">Gemmobacter lanyuensis</name>
    <dbReference type="NCBI Taxonomy" id="1054497"/>
    <lineage>
        <taxon>Bacteria</taxon>
        <taxon>Pseudomonadati</taxon>
        <taxon>Pseudomonadota</taxon>
        <taxon>Alphaproteobacteria</taxon>
        <taxon>Rhodobacterales</taxon>
        <taxon>Paracoccaceae</taxon>
        <taxon>Gemmobacter</taxon>
    </lineage>
</organism>
<dbReference type="AlphaFoldDB" id="A0A918MI45"/>
<evidence type="ECO:0000313" key="2">
    <source>
        <dbReference type="EMBL" id="GGW24079.1"/>
    </source>
</evidence>
<keyword evidence="3" id="KW-1185">Reference proteome</keyword>
<feature type="compositionally biased region" description="Basic and acidic residues" evidence="1">
    <location>
        <begin position="21"/>
        <end position="36"/>
    </location>
</feature>
<accession>A0A918MI45</accession>
<proteinExistence type="predicted"/>
<dbReference type="RefSeq" id="WP_189632626.1">
    <property type="nucleotide sequence ID" value="NZ_BMYQ01000001.1"/>
</dbReference>
<evidence type="ECO:0000313" key="3">
    <source>
        <dbReference type="Proteomes" id="UP000628984"/>
    </source>
</evidence>
<feature type="region of interest" description="Disordered" evidence="1">
    <location>
        <begin position="1"/>
        <end position="40"/>
    </location>
</feature>